<feature type="transmembrane region" description="Helical" evidence="9">
    <location>
        <begin position="386"/>
        <end position="406"/>
    </location>
</feature>
<dbReference type="Proteomes" id="UP000000328">
    <property type="component" value="Chromosome"/>
</dbReference>
<evidence type="ECO:0000256" key="5">
    <source>
        <dbReference type="ARBA" id="ARBA00022741"/>
    </source>
</evidence>
<reference evidence="11 12" key="1">
    <citation type="journal article" date="2010" name="Cell Res.">
        <title>Complete genome sequence of the rifamycin SV-producing Amycolatopsis mediterranei U32 revealed its genetic characteristics in phylogeny and metabolism.</title>
        <authorList>
            <person name="Zhao W."/>
            <person name="Zhong Y."/>
            <person name="Yuan H."/>
            <person name="Wang J."/>
            <person name="Zheng H."/>
            <person name="Wang Y."/>
            <person name="Cen X."/>
            <person name="Xu F."/>
            <person name="Bai J."/>
            <person name="Han X."/>
            <person name="Lu G."/>
            <person name="Zhu Y."/>
            <person name="Shao Z."/>
            <person name="Yan H."/>
            <person name="Li C."/>
            <person name="Peng N."/>
            <person name="Zhang Z."/>
            <person name="Zhang Y."/>
            <person name="Lin W."/>
            <person name="Fan Y."/>
            <person name="Qin Z."/>
            <person name="Hu Y."/>
            <person name="Zhu B."/>
            <person name="Wang S."/>
            <person name="Ding X."/>
            <person name="Zhao G.P."/>
        </authorList>
    </citation>
    <scope>NUCLEOTIDE SEQUENCE [LARGE SCALE GENOMIC DNA]</scope>
    <source>
        <strain evidence="12">U-32</strain>
    </source>
</reference>
<keyword evidence="8 9" id="KW-0472">Membrane</keyword>
<organism evidence="11 12">
    <name type="scientific">Amycolatopsis mediterranei (strain U-32)</name>
    <dbReference type="NCBI Taxonomy" id="749927"/>
    <lineage>
        <taxon>Bacteria</taxon>
        <taxon>Bacillati</taxon>
        <taxon>Actinomycetota</taxon>
        <taxon>Actinomycetes</taxon>
        <taxon>Pseudonocardiales</taxon>
        <taxon>Pseudonocardiaceae</taxon>
        <taxon>Amycolatopsis</taxon>
    </lineage>
</organism>
<dbReference type="PROSITE" id="PS50893">
    <property type="entry name" value="ABC_TRANSPORTER_2"/>
    <property type="match status" value="1"/>
</dbReference>
<dbReference type="GO" id="GO:0015658">
    <property type="term" value="F:branched-chain amino acid transmembrane transporter activity"/>
    <property type="evidence" value="ECO:0007669"/>
    <property type="project" value="InterPro"/>
</dbReference>
<keyword evidence="5" id="KW-0547">Nucleotide-binding</keyword>
<evidence type="ECO:0000256" key="6">
    <source>
        <dbReference type="ARBA" id="ARBA00022840"/>
    </source>
</evidence>
<feature type="transmembrane region" description="Helical" evidence="9">
    <location>
        <begin position="92"/>
        <end position="114"/>
    </location>
</feature>
<feature type="transmembrane region" description="Helical" evidence="9">
    <location>
        <begin position="265"/>
        <end position="285"/>
    </location>
</feature>
<feature type="transmembrane region" description="Helical" evidence="9">
    <location>
        <begin position="193"/>
        <end position="213"/>
    </location>
</feature>
<evidence type="ECO:0000256" key="1">
    <source>
        <dbReference type="ARBA" id="ARBA00004651"/>
    </source>
</evidence>
<dbReference type="AlphaFoldDB" id="A0A0H3D659"/>
<dbReference type="PANTHER" id="PTHR45772">
    <property type="entry name" value="CONSERVED COMPONENT OF ABC TRANSPORTER FOR NATURAL AMINO ACIDS-RELATED"/>
    <property type="match status" value="1"/>
</dbReference>
<feature type="transmembrane region" description="Helical" evidence="9">
    <location>
        <begin position="413"/>
        <end position="432"/>
    </location>
</feature>
<dbReference type="eggNOG" id="COG0559">
    <property type="taxonomic scope" value="Bacteria"/>
</dbReference>
<dbReference type="SUPFAM" id="SSF52540">
    <property type="entry name" value="P-loop containing nucleoside triphosphate hydrolases"/>
    <property type="match status" value="1"/>
</dbReference>
<feature type="transmembrane region" description="Helical" evidence="9">
    <location>
        <begin position="59"/>
        <end position="80"/>
    </location>
</feature>
<evidence type="ECO:0000256" key="8">
    <source>
        <dbReference type="ARBA" id="ARBA00023136"/>
    </source>
</evidence>
<dbReference type="GO" id="GO:0016887">
    <property type="term" value="F:ATP hydrolysis activity"/>
    <property type="evidence" value="ECO:0007669"/>
    <property type="project" value="InterPro"/>
</dbReference>
<feature type="transmembrane region" description="Helical" evidence="9">
    <location>
        <begin position="219"/>
        <end position="236"/>
    </location>
</feature>
<feature type="transmembrane region" description="Helical" evidence="9">
    <location>
        <begin position="361"/>
        <end position="380"/>
    </location>
</feature>
<dbReference type="SMART" id="SM00382">
    <property type="entry name" value="AAA"/>
    <property type="match status" value="1"/>
</dbReference>
<evidence type="ECO:0000256" key="2">
    <source>
        <dbReference type="ARBA" id="ARBA00022448"/>
    </source>
</evidence>
<dbReference type="Pfam" id="PF00005">
    <property type="entry name" value="ABC_tran"/>
    <property type="match status" value="1"/>
</dbReference>
<keyword evidence="3" id="KW-1003">Cell membrane</keyword>
<evidence type="ECO:0000256" key="7">
    <source>
        <dbReference type="ARBA" id="ARBA00022989"/>
    </source>
</evidence>
<dbReference type="eggNOG" id="COG0411">
    <property type="taxonomic scope" value="Bacteria"/>
</dbReference>
<dbReference type="InterPro" id="IPR032823">
    <property type="entry name" value="BCA_ABC_TP_C"/>
</dbReference>
<dbReference type="Gene3D" id="3.40.50.300">
    <property type="entry name" value="P-loop containing nucleotide triphosphate hydrolases"/>
    <property type="match status" value="1"/>
</dbReference>
<feature type="transmembrane region" description="Helical" evidence="9">
    <location>
        <begin position="334"/>
        <end position="354"/>
    </location>
</feature>
<dbReference type="CDD" id="cd03219">
    <property type="entry name" value="ABC_Mj1267_LivG_branched"/>
    <property type="match status" value="1"/>
</dbReference>
<feature type="transmembrane region" description="Helical" evidence="9">
    <location>
        <begin position="241"/>
        <end position="259"/>
    </location>
</feature>
<dbReference type="GeneID" id="92871565"/>
<dbReference type="HOGENOM" id="CLU_006313_4_0_11"/>
<feature type="transmembrane region" description="Helical" evidence="9">
    <location>
        <begin position="306"/>
        <end position="328"/>
    </location>
</feature>
<proteinExistence type="predicted"/>
<dbReference type="KEGG" id="amd:AMED_3824"/>
<dbReference type="InterPro" id="IPR043428">
    <property type="entry name" value="LivM-like"/>
</dbReference>
<feature type="transmembrane region" description="Helical" evidence="9">
    <location>
        <begin position="134"/>
        <end position="161"/>
    </location>
</feature>
<feature type="transmembrane region" description="Helical" evidence="9">
    <location>
        <begin position="458"/>
        <end position="477"/>
    </location>
</feature>
<dbReference type="EMBL" id="CP002000">
    <property type="protein sequence ID" value="ADJ45603.1"/>
    <property type="molecule type" value="Genomic_DNA"/>
</dbReference>
<protein>
    <submittedName>
        <fullName evidence="11">Fused ATPase and permease components of ABC-type branched-chain amino acid transport system</fullName>
    </submittedName>
</protein>
<feature type="transmembrane region" description="Helical" evidence="9">
    <location>
        <begin position="548"/>
        <end position="570"/>
    </location>
</feature>
<dbReference type="eggNOG" id="COG4177">
    <property type="taxonomic scope" value="Bacteria"/>
</dbReference>
<dbReference type="OrthoDB" id="3396710at2"/>
<evidence type="ECO:0000256" key="4">
    <source>
        <dbReference type="ARBA" id="ARBA00022692"/>
    </source>
</evidence>
<dbReference type="CDD" id="cd06581">
    <property type="entry name" value="TM_PBP1_LivM_like"/>
    <property type="match status" value="1"/>
</dbReference>
<feature type="transmembrane region" description="Helical" evidence="9">
    <location>
        <begin position="582"/>
        <end position="600"/>
    </location>
</feature>
<evidence type="ECO:0000313" key="12">
    <source>
        <dbReference type="Proteomes" id="UP000000328"/>
    </source>
</evidence>
<feature type="transmembrane region" description="Helical" evidence="9">
    <location>
        <begin position="34"/>
        <end position="53"/>
    </location>
</feature>
<dbReference type="GO" id="GO:0005886">
    <property type="term" value="C:plasma membrane"/>
    <property type="evidence" value="ECO:0007669"/>
    <property type="project" value="UniProtKB-SubCell"/>
</dbReference>
<keyword evidence="7 9" id="KW-1133">Transmembrane helix</keyword>
<dbReference type="InterPro" id="IPR027417">
    <property type="entry name" value="P-loop_NTPase"/>
</dbReference>
<gene>
    <name evidence="11" type="ordered locus">AMED_3824</name>
</gene>
<dbReference type="GO" id="GO:0005524">
    <property type="term" value="F:ATP binding"/>
    <property type="evidence" value="ECO:0007669"/>
    <property type="project" value="UniProtKB-KW"/>
</dbReference>
<dbReference type="InterPro" id="IPR003439">
    <property type="entry name" value="ABC_transporter-like_ATP-bd"/>
</dbReference>
<keyword evidence="6" id="KW-0067">ATP-binding</keyword>
<feature type="transmembrane region" description="Helical" evidence="9">
    <location>
        <begin position="508"/>
        <end position="528"/>
    </location>
</feature>
<keyword evidence="2" id="KW-0813">Transport</keyword>
<name>A0A0H3D659_AMYMU</name>
<sequence length="894" mass="93215">MLQLLPFVVAGVAAGAIYGLAGTGLVLTYKSSGIFNFGHGAIATVAAYVFYALHTGLGLPWVLALIAAVGIAGPVIGLLMEVIAARLAPQRVALQIVGTVGIILAVQGLATLGYGANTIQVDQWLPAGQATFRLFGTVVTWGQVTIVAIAVVAVAALYAMFRFSRIGLAMRAVVDDPDLLAMQATDPRRVRRIAWVIGSTFTALSGVLVMPLIGLDAVGLTFLVVQAFGAAAVGAFGNIPLTFAGGLVIGIASAVSQHYVLDVPWLSGLPSALPFLVLFVTLLVLPKRKLVRPSTVERRPPPAYRAPGRVRLVAGAVVLAVLVLLPAVVGPDTLPYWIAALIGAVLLLSLGLLVRTSGQVSLCHAAFAAIGAVAFSQFAVDLGLPWVVSLLLGGLVVVPVGALVALPAIRLSGLFLALATFGFGILVQQLLYHEPYMFTSLSQGRTMPRPDFAPDDGAFYYVVLAVLVVVAVLLVTIQRGRLGRLLQGMSDSPTAVTSMGLSTTVSKVIVFCVSAFLAGVAGALLGVARGFAVGSDVFFQPFTSLQLLAQLSLAPLAEPWFALIALTNVIPGYVPGDGVTEVLGIVFGVSAVLVAVRGGGPPMPPRLRVLLDRLGGRRRGDPVVAEAPVHVVSGGAGVSVRGLSVSFGGLVAVENLSFDAPLGRITGLIGPNGAGKTTTFDACSGLNRRFGGQVLLHDRDVTRMPPARRGRSGIGRTFQRMELCETLTVAQNVVLGRECAQAGAGLLAQLAARPAERKAAEAAAWSAMELCGITHLAREQAGALSTGQRRLVELARCLAGPFDVLLLDEPSSGLDHDETERFGEILRRVVEDRGVGVLLVEHDIALVMRICADIYVLDFGRLLFHGTPAEVSASPAVQAAYLGSDDLAPTLESR</sequence>
<comment type="subcellular location">
    <subcellularLocation>
        <location evidence="1">Cell membrane</location>
        <topology evidence="1">Multi-pass membrane protein</topology>
    </subcellularLocation>
</comment>
<dbReference type="InterPro" id="IPR051120">
    <property type="entry name" value="ABC_AA/LPS_Transport"/>
</dbReference>
<dbReference type="PATRIC" id="fig|749927.5.peg.3954"/>
<dbReference type="InterPro" id="IPR001851">
    <property type="entry name" value="ABC_transp_permease"/>
</dbReference>
<evidence type="ECO:0000259" key="10">
    <source>
        <dbReference type="PROSITE" id="PS50893"/>
    </source>
</evidence>
<evidence type="ECO:0000256" key="9">
    <source>
        <dbReference type="SAM" id="Phobius"/>
    </source>
</evidence>
<dbReference type="CDD" id="cd06582">
    <property type="entry name" value="TM_PBP1_LivH_like"/>
    <property type="match status" value="1"/>
</dbReference>
<evidence type="ECO:0000256" key="3">
    <source>
        <dbReference type="ARBA" id="ARBA00022475"/>
    </source>
</evidence>
<keyword evidence="4 9" id="KW-0812">Transmembrane</keyword>
<feature type="transmembrane region" description="Helical" evidence="9">
    <location>
        <begin position="6"/>
        <end position="27"/>
    </location>
</feature>
<feature type="domain" description="ABC transporter" evidence="10">
    <location>
        <begin position="638"/>
        <end position="884"/>
    </location>
</feature>
<dbReference type="Pfam" id="PF02653">
    <property type="entry name" value="BPD_transp_2"/>
    <property type="match status" value="2"/>
</dbReference>
<dbReference type="RefSeq" id="WP_013225675.1">
    <property type="nucleotide sequence ID" value="NC_014318.1"/>
</dbReference>
<dbReference type="Pfam" id="PF12399">
    <property type="entry name" value="BCA_ABC_TP_C"/>
    <property type="match status" value="1"/>
</dbReference>
<accession>A0A0H3D659</accession>
<evidence type="ECO:0000313" key="11">
    <source>
        <dbReference type="EMBL" id="ADJ45603.1"/>
    </source>
</evidence>
<dbReference type="InterPro" id="IPR003593">
    <property type="entry name" value="AAA+_ATPase"/>
</dbReference>